<proteinExistence type="predicted"/>
<sequence>MTTAILHFFTPEIALCTFILLALFFASITFPARKAVRMLVSLYVWRAGLLIVADVAAAVYDSFPMRAFSVRPETVMAACDVLLFAGLYALLQKYIPIGRRIFPWFASFAIYCSLAGFFISTLAVAFPEQIAFALPRFGLRVFGNPIANGIWYFAPLAVVAAAERFGKRNLRNIRVESKPRG</sequence>
<feature type="transmembrane region" description="Helical" evidence="1">
    <location>
        <begin position="146"/>
        <end position="165"/>
    </location>
</feature>
<evidence type="ECO:0000313" key="3">
    <source>
        <dbReference type="Proteomes" id="UP000236842"/>
    </source>
</evidence>
<dbReference type="EMBL" id="PFIJ01000024">
    <property type="protein sequence ID" value="PIX28997.1"/>
    <property type="molecule type" value="Genomic_DNA"/>
</dbReference>
<keyword evidence="1" id="KW-1133">Transmembrane helix</keyword>
<feature type="transmembrane region" description="Helical" evidence="1">
    <location>
        <begin position="42"/>
        <end position="63"/>
    </location>
</feature>
<dbReference type="Proteomes" id="UP000236842">
    <property type="component" value="Unassembled WGS sequence"/>
</dbReference>
<dbReference type="AlphaFoldDB" id="A0A2H9N558"/>
<reference evidence="3" key="1">
    <citation type="submission" date="2017-09" db="EMBL/GenBank/DDBJ databases">
        <title>Depth-based differentiation of microbial function through sediment-hosted aquifers and enrichment of novel symbionts in the deep terrestrial subsurface.</title>
        <authorList>
            <person name="Probst A.J."/>
            <person name="Ladd B."/>
            <person name="Jarett J.K."/>
            <person name="Geller-Mcgrath D.E."/>
            <person name="Sieber C.M.K."/>
            <person name="Emerson J.B."/>
            <person name="Anantharaman K."/>
            <person name="Thomas B.C."/>
            <person name="Malmstrom R."/>
            <person name="Stieglmeier M."/>
            <person name="Klingl A."/>
            <person name="Woyke T."/>
            <person name="Ryan C.M."/>
            <person name="Banfield J.F."/>
        </authorList>
    </citation>
    <scope>NUCLEOTIDE SEQUENCE [LARGE SCALE GENOMIC DNA]</scope>
</reference>
<comment type="caution">
    <text evidence="2">The sequence shown here is derived from an EMBL/GenBank/DDBJ whole genome shotgun (WGS) entry which is preliminary data.</text>
</comment>
<feature type="transmembrane region" description="Helical" evidence="1">
    <location>
        <begin position="75"/>
        <end position="91"/>
    </location>
</feature>
<evidence type="ECO:0000313" key="2">
    <source>
        <dbReference type="EMBL" id="PIX28997.1"/>
    </source>
</evidence>
<feature type="transmembrane region" description="Helical" evidence="1">
    <location>
        <begin position="103"/>
        <end position="126"/>
    </location>
</feature>
<name>A0A2H9N558_9BACT</name>
<feature type="transmembrane region" description="Helical" evidence="1">
    <location>
        <begin position="6"/>
        <end position="30"/>
    </location>
</feature>
<gene>
    <name evidence="2" type="ORF">COZ64_01355</name>
</gene>
<protein>
    <submittedName>
        <fullName evidence="2">Uncharacterized protein</fullName>
    </submittedName>
</protein>
<keyword evidence="1" id="KW-0472">Membrane</keyword>
<keyword evidence="1" id="KW-0812">Transmembrane</keyword>
<accession>A0A2H9N558</accession>
<evidence type="ECO:0000256" key="1">
    <source>
        <dbReference type="SAM" id="Phobius"/>
    </source>
</evidence>
<organism evidence="2 3">
    <name type="scientific">Candidatus Brennerbacteria bacterium CG_4_8_14_3_um_filter_43_14</name>
    <dbReference type="NCBI Taxonomy" id="1974521"/>
    <lineage>
        <taxon>Bacteria</taxon>
        <taxon>Candidatus Brenneribacteriota</taxon>
    </lineage>
</organism>